<evidence type="ECO:0000256" key="7">
    <source>
        <dbReference type="HAMAP-Rule" id="MF_01844"/>
    </source>
</evidence>
<dbReference type="PANTHER" id="PTHR30341:SF0">
    <property type="entry name" value="NA(+)_H(+) ANTIPORTER NHAA"/>
    <property type="match status" value="1"/>
</dbReference>
<dbReference type="EMBL" id="LFLK01000004">
    <property type="protein sequence ID" value="OCR90801.1"/>
    <property type="molecule type" value="Genomic_DNA"/>
</dbReference>
<keyword evidence="5 7" id="KW-1133">Transmembrane helix</keyword>
<keyword evidence="4 7" id="KW-0812">Transmembrane</keyword>
<evidence type="ECO:0000256" key="4">
    <source>
        <dbReference type="ARBA" id="ARBA00022692"/>
    </source>
</evidence>
<comment type="similarity">
    <text evidence="7">Belongs to the NhaA Na(+)/H(+) (TC 2.A.33) antiporter family.</text>
</comment>
<organism evidence="8 9">
    <name type="scientific">Campylobacter fetus subsp. testudinum</name>
    <dbReference type="NCBI Taxonomy" id="1507806"/>
    <lineage>
        <taxon>Bacteria</taxon>
        <taxon>Pseudomonadati</taxon>
        <taxon>Campylobacterota</taxon>
        <taxon>Epsilonproteobacteria</taxon>
        <taxon>Campylobacterales</taxon>
        <taxon>Campylobacteraceae</taxon>
        <taxon>Campylobacter</taxon>
    </lineage>
</organism>
<proteinExistence type="inferred from homology"/>
<feature type="transmembrane region" description="Helical" evidence="7">
    <location>
        <begin position="327"/>
        <end position="348"/>
    </location>
</feature>
<dbReference type="Proteomes" id="UP000093100">
    <property type="component" value="Unassembled WGS sequence"/>
</dbReference>
<dbReference type="NCBIfam" id="TIGR00773">
    <property type="entry name" value="NhaA"/>
    <property type="match status" value="1"/>
</dbReference>
<dbReference type="AlphaFoldDB" id="A0AAX0HB24"/>
<dbReference type="KEGG" id="cfp:CR44_01770"/>
<dbReference type="RefSeq" id="WP_023384395.1">
    <property type="nucleotide sequence ID" value="NZ_CP009226.1"/>
</dbReference>
<feature type="transmembrane region" description="Helical" evidence="7">
    <location>
        <begin position="12"/>
        <end position="29"/>
    </location>
</feature>
<dbReference type="GO" id="GO:0015385">
    <property type="term" value="F:sodium:proton antiporter activity"/>
    <property type="evidence" value="ECO:0007669"/>
    <property type="project" value="UniProtKB-UniRule"/>
</dbReference>
<keyword evidence="7" id="KW-0050">Antiport</keyword>
<keyword evidence="7" id="KW-0813">Transport</keyword>
<comment type="catalytic activity">
    <reaction evidence="7">
        <text>Na(+)(in) + 2 H(+)(out) = Na(+)(out) + 2 H(+)(in)</text>
        <dbReference type="Rhea" id="RHEA:29251"/>
        <dbReference type="ChEBI" id="CHEBI:15378"/>
        <dbReference type="ChEBI" id="CHEBI:29101"/>
    </reaction>
</comment>
<evidence type="ECO:0000256" key="1">
    <source>
        <dbReference type="ARBA" id="ARBA00004429"/>
    </source>
</evidence>
<dbReference type="NCBIfam" id="NF007112">
    <property type="entry name" value="PRK09561.1"/>
    <property type="match status" value="1"/>
</dbReference>
<comment type="caution">
    <text evidence="8">The sequence shown here is derived from an EMBL/GenBank/DDBJ whole genome shotgun (WGS) entry which is preliminary data.</text>
</comment>
<evidence type="ECO:0000256" key="5">
    <source>
        <dbReference type="ARBA" id="ARBA00022989"/>
    </source>
</evidence>
<dbReference type="HAMAP" id="MF_01844">
    <property type="entry name" value="NhaA"/>
    <property type="match status" value="1"/>
</dbReference>
<feature type="transmembrane region" description="Helical" evidence="7">
    <location>
        <begin position="91"/>
        <end position="114"/>
    </location>
</feature>
<evidence type="ECO:0000256" key="3">
    <source>
        <dbReference type="ARBA" id="ARBA00022519"/>
    </source>
</evidence>
<comment type="function">
    <text evidence="7">Na(+)/H(+) antiporter that extrudes sodium in exchange for external protons.</text>
</comment>
<keyword evidence="3" id="KW-0997">Cell inner membrane</keyword>
<sequence length="392" mass="42723">MNIIKNFLQKESASGILIILAMILALILANNGVLNEFYSEILRLDSGIIFGEFKLIKPTILWVNDGLMAIFFFFIGLELKYEFLEGELNSISKVALPSIAGIGGVIVPAVIFYILNHSNSFDVNGWAIPTVSDTAFALAVLFLLGSRIPISLKLFLLSLAIIDDVAAIIIIAIFYTKTLSIISLFISFCAIVVLTILNYKNNQNTYVYLLCGLVLWVSVLMSGVHATLAGIIASMFIPLRDEDGDPEHGMLQSIMHFLHPIVAFLILPIFAFSNAGVVFSKDSILNLTHPVPLGIIFGLFIGKQIGVFSFAFLAIKCKLAELPNGCGWLHLYGLSILTGVGMSMSLFIDGLAYAESDAFLYANKIAILLASTMCAVAGYIVLRKASKSQNEF</sequence>
<feature type="transmembrane region" description="Helical" evidence="7">
    <location>
        <begin position="126"/>
        <end position="145"/>
    </location>
</feature>
<feature type="transmembrane region" description="Helical" evidence="7">
    <location>
        <begin position="257"/>
        <end position="279"/>
    </location>
</feature>
<reference evidence="8 9" key="1">
    <citation type="journal article" date="2016" name="Genome Biol. Evol.">
        <title>Comparative Genomics of Campylobacter fetus from Reptiles and Mammals Reveals Divergent Evolution in Host-Associated Lineages.</title>
        <authorList>
            <person name="Gilbert M.J."/>
            <person name="Miller W.G."/>
            <person name="Yee E."/>
            <person name="Zomer A.L."/>
            <person name="van der Graaf-van Bloois L."/>
            <person name="Fitzgerald C."/>
            <person name="Forbes K.J."/>
            <person name="Meric G."/>
            <person name="Sheppard S.K."/>
            <person name="Wagenaar J.A."/>
            <person name="Duim B."/>
        </authorList>
    </citation>
    <scope>NUCLEOTIDE SEQUENCE [LARGE SCALE GENOMIC DNA]</scope>
    <source>
        <strain evidence="8 9">12S02225-3</strain>
    </source>
</reference>
<feature type="transmembrane region" description="Helical" evidence="7">
    <location>
        <begin position="181"/>
        <end position="199"/>
    </location>
</feature>
<keyword evidence="6 7" id="KW-0472">Membrane</keyword>
<keyword evidence="7" id="KW-0739">Sodium transport</keyword>
<dbReference type="InterPro" id="IPR023171">
    <property type="entry name" value="Na/H_antiporter_dom_sf"/>
</dbReference>
<dbReference type="Gene3D" id="1.20.1530.10">
    <property type="entry name" value="Na+/H+ antiporter like domain"/>
    <property type="match status" value="1"/>
</dbReference>
<evidence type="ECO:0000256" key="6">
    <source>
        <dbReference type="ARBA" id="ARBA00023136"/>
    </source>
</evidence>
<feature type="transmembrane region" description="Helical" evidence="7">
    <location>
        <begin position="206"/>
        <end position="237"/>
    </location>
</feature>
<evidence type="ECO:0000313" key="9">
    <source>
        <dbReference type="Proteomes" id="UP000093100"/>
    </source>
</evidence>
<feature type="transmembrane region" description="Helical" evidence="7">
    <location>
        <begin position="360"/>
        <end position="382"/>
    </location>
</feature>
<keyword evidence="7" id="KW-0406">Ion transport</keyword>
<dbReference type="InterPro" id="IPR004670">
    <property type="entry name" value="NhaA"/>
</dbReference>
<feature type="transmembrane region" description="Helical" evidence="7">
    <location>
        <begin position="154"/>
        <end position="175"/>
    </location>
</feature>
<evidence type="ECO:0000256" key="2">
    <source>
        <dbReference type="ARBA" id="ARBA00022475"/>
    </source>
</evidence>
<comment type="subcellular location">
    <subcellularLocation>
        <location evidence="1">Cell inner membrane</location>
        <topology evidence="1">Multi-pass membrane protein</topology>
    </subcellularLocation>
    <subcellularLocation>
        <location evidence="7">Cell membrane</location>
        <topology evidence="7">Multi-pass membrane protein</topology>
    </subcellularLocation>
</comment>
<name>A0AAX0HB24_CAMFE</name>
<protein>
    <recommendedName>
        <fullName evidence="7">Na(+)/H(+) antiporter NhaA</fullName>
    </recommendedName>
    <alternativeName>
        <fullName evidence="7">Sodium/proton antiporter NhaA</fullName>
    </alternativeName>
</protein>
<feature type="transmembrane region" description="Helical" evidence="7">
    <location>
        <begin position="60"/>
        <end position="79"/>
    </location>
</feature>
<evidence type="ECO:0000313" key="8">
    <source>
        <dbReference type="EMBL" id="OCR90801.1"/>
    </source>
</evidence>
<dbReference type="GO" id="GO:0006885">
    <property type="term" value="P:regulation of pH"/>
    <property type="evidence" value="ECO:0007669"/>
    <property type="project" value="UniProtKB-UniRule"/>
</dbReference>
<gene>
    <name evidence="7 8" type="primary">nhaA</name>
    <name evidence="8" type="ORF">CFT12S02225_04765</name>
</gene>
<dbReference type="PANTHER" id="PTHR30341">
    <property type="entry name" value="SODIUM ION/PROTON ANTIPORTER NHAA-RELATED"/>
    <property type="match status" value="1"/>
</dbReference>
<accession>A0AAX0HB24</accession>
<dbReference type="GO" id="GO:0005886">
    <property type="term" value="C:plasma membrane"/>
    <property type="evidence" value="ECO:0007669"/>
    <property type="project" value="UniProtKB-SubCell"/>
</dbReference>
<keyword evidence="2 7" id="KW-1003">Cell membrane</keyword>
<feature type="transmembrane region" description="Helical" evidence="7">
    <location>
        <begin position="291"/>
        <end position="315"/>
    </location>
</feature>
<keyword evidence="7" id="KW-0915">Sodium</keyword>
<dbReference type="NCBIfam" id="NF007111">
    <property type="entry name" value="PRK09560.1"/>
    <property type="match status" value="1"/>
</dbReference>
<dbReference type="Pfam" id="PF06965">
    <property type="entry name" value="Na_H_antiport_1"/>
    <property type="match status" value="1"/>
</dbReference>